<dbReference type="OrthoDB" id="9803716at2"/>
<dbReference type="InterPro" id="IPR010359">
    <property type="entry name" value="IrrE_HExxH"/>
</dbReference>
<evidence type="ECO:0000256" key="1">
    <source>
        <dbReference type="SAM" id="MobiDB-lite"/>
    </source>
</evidence>
<feature type="compositionally biased region" description="Polar residues" evidence="1">
    <location>
        <begin position="390"/>
        <end position="410"/>
    </location>
</feature>
<reference evidence="3 4" key="1">
    <citation type="submission" date="2009-01" db="EMBL/GenBank/DDBJ databases">
        <authorList>
            <person name="Qin X."/>
            <person name="Bachman B."/>
            <person name="Battles P."/>
            <person name="Bell A."/>
            <person name="Bess C."/>
            <person name="Bickham C."/>
            <person name="Chaboub L."/>
            <person name="Chen D."/>
            <person name="Coyle M."/>
            <person name="Deiros D.R."/>
            <person name="Dinh H."/>
            <person name="Forbes L."/>
            <person name="Fowler G."/>
            <person name="Francisco L."/>
            <person name="Fu Q."/>
            <person name="Gubbala S."/>
            <person name="Hale W."/>
            <person name="Han Y."/>
            <person name="Hemphill L."/>
            <person name="Highlander S.K."/>
            <person name="Hirani K."/>
            <person name="Hogues M."/>
            <person name="Jackson L."/>
            <person name="Jakkamsetti A."/>
            <person name="Javaid M."/>
            <person name="Jiang H."/>
            <person name="Korchina V."/>
            <person name="Kovar C."/>
            <person name="Lara F."/>
            <person name="Lee S."/>
            <person name="Mata R."/>
            <person name="Mathew T."/>
            <person name="Moen C."/>
            <person name="Morales K."/>
            <person name="Munidasa M."/>
            <person name="Nazareth L."/>
            <person name="Ngo R."/>
            <person name="Nguyen L."/>
            <person name="Okwuonu G."/>
            <person name="Ongeri F."/>
            <person name="Patil S."/>
            <person name="Petrosino J."/>
            <person name="Pham C."/>
            <person name="Pham P."/>
            <person name="Pu L.-L."/>
            <person name="Puazo M."/>
            <person name="Raj R."/>
            <person name="Reid J."/>
            <person name="Rouhana J."/>
            <person name="Saada N."/>
            <person name="Shang Y."/>
            <person name="Simmons D."/>
            <person name="Thornton R."/>
            <person name="Warren J."/>
            <person name="Weissenberger G."/>
            <person name="Zhang J."/>
            <person name="Zhang L."/>
            <person name="Zhou C."/>
            <person name="Zhu D."/>
            <person name="Muzny D."/>
            <person name="Worley K."/>
            <person name="Gibbs R."/>
        </authorList>
    </citation>
    <scope>NUCLEOTIDE SEQUENCE [LARGE SCALE GENOMIC DNA]</scope>
    <source>
        <strain evidence="3 4">DSM 16047</strain>
    </source>
</reference>
<organism evidence="3 4">
    <name type="scientific">Lactobacillus ultunensis DSM 16047</name>
    <dbReference type="NCBI Taxonomy" id="525365"/>
    <lineage>
        <taxon>Bacteria</taxon>
        <taxon>Bacillati</taxon>
        <taxon>Bacillota</taxon>
        <taxon>Bacilli</taxon>
        <taxon>Lactobacillales</taxon>
        <taxon>Lactobacillaceae</taxon>
        <taxon>Lactobacillus</taxon>
    </lineage>
</organism>
<dbReference type="eggNOG" id="COG4499">
    <property type="taxonomic scope" value="Bacteria"/>
</dbReference>
<dbReference type="STRING" id="525365.HMPREF0548_1277"/>
<dbReference type="Proteomes" id="UP000005583">
    <property type="component" value="Unassembled WGS sequence"/>
</dbReference>
<dbReference type="PATRIC" id="fig|525365.8.peg.1214"/>
<sequence length="433" mass="49972">MSKQDLQLLNIEVGTFKRADNQLTLDMERKLFRYDRISELNELKHDDPDFLQLTNLIEEDHHVVLTYLLPDKVKNLKALPKEDKAIRTSIAKEIMNQAIISKSSYHVNLNPSNIWYYPMHHVWYAYRANELMPFDDKHSDLEKYRALMLFCLTGATYERLLDEPRTVIKKLTPEDKARLNTTEDTKIVAYRYIPVFDISQTSGEPVLTAKDFVKDHLTTNHENVTALYNEFKDYLNKNTDLKVSEKPLAGLDGAKGYFRKDTNEIVIGGDEPDSQLKLKTLYHEFAHSQLHGLNAEYNDRPRPYKETQAEAVAYVAMQNIGIDTGEYSLGYVATWAKDKEVIHNALSEIQSVSKKAIDITDELTQKLGLQEEQKESNNLKAETKQETTSENKQPTNNNNKSLSDRVQAQLNEFVKQNPDMKKPEQEPAQELKM</sequence>
<dbReference type="Pfam" id="PF06114">
    <property type="entry name" value="Peptidase_M78"/>
    <property type="match status" value="1"/>
</dbReference>
<feature type="domain" description="IrrE N-terminal-like" evidence="2">
    <location>
        <begin position="239"/>
        <end position="314"/>
    </location>
</feature>
<keyword evidence="4" id="KW-1185">Reference proteome</keyword>
<dbReference type="EMBL" id="ACGU01000057">
    <property type="protein sequence ID" value="EEJ71861.1"/>
    <property type="molecule type" value="Genomic_DNA"/>
</dbReference>
<dbReference type="AlphaFoldDB" id="C2ENN1"/>
<accession>C2ENN1</accession>
<proteinExistence type="predicted"/>
<name>C2ENN1_9LACO</name>
<gene>
    <name evidence="3" type="ORF">HMPREF0548_1277</name>
</gene>
<evidence type="ECO:0000313" key="4">
    <source>
        <dbReference type="Proteomes" id="UP000005583"/>
    </source>
</evidence>
<feature type="compositionally biased region" description="Basic and acidic residues" evidence="1">
    <location>
        <begin position="369"/>
        <end position="389"/>
    </location>
</feature>
<dbReference type="HOGENOM" id="CLU_012069_1_0_9"/>
<feature type="compositionally biased region" description="Basic and acidic residues" evidence="1">
    <location>
        <begin position="418"/>
        <end position="433"/>
    </location>
</feature>
<evidence type="ECO:0000313" key="3">
    <source>
        <dbReference type="EMBL" id="EEJ71861.1"/>
    </source>
</evidence>
<dbReference type="eggNOG" id="COG4227">
    <property type="taxonomic scope" value="Bacteria"/>
</dbReference>
<comment type="caution">
    <text evidence="3">The sequence shown here is derived from an EMBL/GenBank/DDBJ whole genome shotgun (WGS) entry which is preliminary data.</text>
</comment>
<evidence type="ECO:0000259" key="2">
    <source>
        <dbReference type="Pfam" id="PF06114"/>
    </source>
</evidence>
<protein>
    <recommendedName>
        <fullName evidence="2">IrrE N-terminal-like domain-containing protein</fullName>
    </recommendedName>
</protein>
<feature type="region of interest" description="Disordered" evidence="1">
    <location>
        <begin position="368"/>
        <end position="433"/>
    </location>
</feature>
<dbReference type="Gene3D" id="1.10.510.10">
    <property type="entry name" value="Transferase(Phosphotransferase) domain 1"/>
    <property type="match status" value="1"/>
</dbReference>
<dbReference type="RefSeq" id="WP_007127129.1">
    <property type="nucleotide sequence ID" value="NZ_AZFO01000030.1"/>
</dbReference>